<protein>
    <submittedName>
        <fullName evidence="2">Uncharacterized protein</fullName>
    </submittedName>
</protein>
<evidence type="ECO:0000256" key="1">
    <source>
        <dbReference type="SAM" id="MobiDB-lite"/>
    </source>
</evidence>
<dbReference type="Proteomes" id="UP001341840">
    <property type="component" value="Unassembled WGS sequence"/>
</dbReference>
<evidence type="ECO:0000313" key="2">
    <source>
        <dbReference type="EMBL" id="MED6143905.1"/>
    </source>
</evidence>
<proteinExistence type="predicted"/>
<dbReference type="EMBL" id="JASCZI010090645">
    <property type="protein sequence ID" value="MED6143905.1"/>
    <property type="molecule type" value="Genomic_DNA"/>
</dbReference>
<organism evidence="2 3">
    <name type="scientific">Stylosanthes scabra</name>
    <dbReference type="NCBI Taxonomy" id="79078"/>
    <lineage>
        <taxon>Eukaryota</taxon>
        <taxon>Viridiplantae</taxon>
        <taxon>Streptophyta</taxon>
        <taxon>Embryophyta</taxon>
        <taxon>Tracheophyta</taxon>
        <taxon>Spermatophyta</taxon>
        <taxon>Magnoliopsida</taxon>
        <taxon>eudicotyledons</taxon>
        <taxon>Gunneridae</taxon>
        <taxon>Pentapetalae</taxon>
        <taxon>rosids</taxon>
        <taxon>fabids</taxon>
        <taxon>Fabales</taxon>
        <taxon>Fabaceae</taxon>
        <taxon>Papilionoideae</taxon>
        <taxon>50 kb inversion clade</taxon>
        <taxon>dalbergioids sensu lato</taxon>
        <taxon>Dalbergieae</taxon>
        <taxon>Pterocarpus clade</taxon>
        <taxon>Stylosanthes</taxon>
    </lineage>
</organism>
<comment type="caution">
    <text evidence="2">The sequence shown here is derived from an EMBL/GenBank/DDBJ whole genome shotgun (WGS) entry which is preliminary data.</text>
</comment>
<name>A0ABU6T5W6_9FABA</name>
<feature type="region of interest" description="Disordered" evidence="1">
    <location>
        <begin position="62"/>
        <end position="112"/>
    </location>
</feature>
<keyword evidence="3" id="KW-1185">Reference proteome</keyword>
<evidence type="ECO:0000313" key="3">
    <source>
        <dbReference type="Proteomes" id="UP001341840"/>
    </source>
</evidence>
<reference evidence="2 3" key="1">
    <citation type="journal article" date="2023" name="Plants (Basel)">
        <title>Bridging the Gap: Combining Genomics and Transcriptomics Approaches to Understand Stylosanthes scabra, an Orphan Legume from the Brazilian Caatinga.</title>
        <authorList>
            <person name="Ferreira-Neto J.R.C."/>
            <person name="da Silva M.D."/>
            <person name="Binneck E."/>
            <person name="de Melo N.F."/>
            <person name="da Silva R.H."/>
            <person name="de Melo A.L.T.M."/>
            <person name="Pandolfi V."/>
            <person name="Bustamante F.O."/>
            <person name="Brasileiro-Vidal A.C."/>
            <person name="Benko-Iseppon A.M."/>
        </authorList>
    </citation>
    <scope>NUCLEOTIDE SEQUENCE [LARGE SCALE GENOMIC DNA]</scope>
    <source>
        <tissue evidence="2">Leaves</tissue>
    </source>
</reference>
<sequence length="216" mass="22698">MRKILHPEVEANVTSGTRSARYAALYSSLNQVCSMGSEDKEAYTMAREAIADIAGRLRSRVMERQRKGKKPSAATVKDPKVAATKGAPRKGKETAGVGESHGTHVDEVDSSSGVDVGCRVREACSQPMVSHSGRAGRGAVGGGNVFLGGQCIQKLYASGGGLFPGSCYRPTMPAGGFPEPVPSPGDEHVFVAPNSAFQRMNEIAGPKSNSSRFKEA</sequence>
<accession>A0ABU6T5W6</accession>
<gene>
    <name evidence="2" type="ORF">PIB30_010262</name>
</gene>